<feature type="transmembrane region" description="Helical" evidence="5">
    <location>
        <begin position="392"/>
        <end position="411"/>
    </location>
</feature>
<keyword evidence="4 5" id="KW-0472">Membrane</keyword>
<feature type="transmembrane region" description="Helical" evidence="5">
    <location>
        <begin position="417"/>
        <end position="434"/>
    </location>
</feature>
<accession>A0A562PZ18</accession>
<protein>
    <submittedName>
        <fullName evidence="7 8">MFS transporter</fullName>
    </submittedName>
</protein>
<dbReference type="GO" id="GO:0022857">
    <property type="term" value="F:transmembrane transporter activity"/>
    <property type="evidence" value="ECO:0007669"/>
    <property type="project" value="InterPro"/>
</dbReference>
<dbReference type="InterPro" id="IPR020846">
    <property type="entry name" value="MFS_dom"/>
</dbReference>
<dbReference type="CDD" id="cd17321">
    <property type="entry name" value="MFS_MMR_MDR_like"/>
    <property type="match status" value="1"/>
</dbReference>
<evidence type="ECO:0000313" key="10">
    <source>
        <dbReference type="Proteomes" id="UP000437862"/>
    </source>
</evidence>
<feature type="transmembrane region" description="Helical" evidence="5">
    <location>
        <begin position="255"/>
        <end position="280"/>
    </location>
</feature>
<keyword evidence="2 5" id="KW-0812">Transmembrane</keyword>
<evidence type="ECO:0000256" key="5">
    <source>
        <dbReference type="SAM" id="Phobius"/>
    </source>
</evidence>
<feature type="transmembrane region" description="Helical" evidence="5">
    <location>
        <begin position="38"/>
        <end position="60"/>
    </location>
</feature>
<proteinExistence type="predicted"/>
<dbReference type="SUPFAM" id="SSF103473">
    <property type="entry name" value="MFS general substrate transporter"/>
    <property type="match status" value="1"/>
</dbReference>
<dbReference type="EMBL" id="VLKW01000002">
    <property type="protein sequence ID" value="TWI49659.1"/>
    <property type="molecule type" value="Genomic_DNA"/>
</dbReference>
<feature type="transmembrane region" description="Helical" evidence="5">
    <location>
        <begin position="127"/>
        <end position="146"/>
    </location>
</feature>
<reference evidence="8 9" key="1">
    <citation type="journal article" date="2015" name="Stand. Genomic Sci.">
        <title>Genomic Encyclopedia of Bacterial and Archaeal Type Strains, Phase III: the genomes of soil and plant-associated and newly described type strains.</title>
        <authorList>
            <person name="Whitman W.B."/>
            <person name="Woyke T."/>
            <person name="Klenk H.P."/>
            <person name="Zhou Y."/>
            <person name="Lilburn T.G."/>
            <person name="Beck B.J."/>
            <person name="De Vos P."/>
            <person name="Vandamme P."/>
            <person name="Eisen J.A."/>
            <person name="Garrity G."/>
            <person name="Hugenholtz P."/>
            <person name="Kyrpides N.C."/>
        </authorList>
    </citation>
    <scope>NUCLEOTIDE SEQUENCE [LARGE SCALE GENOMIC DNA]</scope>
    <source>
        <strain evidence="8 9">CGMCC 1.10685</strain>
    </source>
</reference>
<dbReference type="EMBL" id="CP046904">
    <property type="protein sequence ID" value="QGZ38762.1"/>
    <property type="molecule type" value="Genomic_DNA"/>
</dbReference>
<dbReference type="InterPro" id="IPR011701">
    <property type="entry name" value="MFS"/>
</dbReference>
<feature type="transmembrane region" description="Helical" evidence="5">
    <location>
        <begin position="320"/>
        <end position="340"/>
    </location>
</feature>
<keyword evidence="3 5" id="KW-1133">Transmembrane helix</keyword>
<keyword evidence="10" id="KW-1185">Reference proteome</keyword>
<feature type="transmembrane region" description="Helical" evidence="5">
    <location>
        <begin position="187"/>
        <end position="207"/>
    </location>
</feature>
<feature type="transmembrane region" description="Helical" evidence="5">
    <location>
        <begin position="72"/>
        <end position="91"/>
    </location>
</feature>
<evidence type="ECO:0000313" key="7">
    <source>
        <dbReference type="EMBL" id="QGZ38762.1"/>
    </source>
</evidence>
<dbReference type="Gene3D" id="1.20.1250.20">
    <property type="entry name" value="MFS general substrate transporter like domains"/>
    <property type="match status" value="1"/>
</dbReference>
<evidence type="ECO:0000313" key="8">
    <source>
        <dbReference type="EMBL" id="TWI49659.1"/>
    </source>
</evidence>
<gene>
    <name evidence="7" type="ORF">GO485_06655</name>
    <name evidence="8" type="ORF">IP92_00870</name>
</gene>
<dbReference type="Gene3D" id="1.20.1720.10">
    <property type="entry name" value="Multidrug resistance protein D"/>
    <property type="match status" value="1"/>
</dbReference>
<dbReference type="InterPro" id="IPR036259">
    <property type="entry name" value="MFS_trans_sf"/>
</dbReference>
<evidence type="ECO:0000256" key="1">
    <source>
        <dbReference type="ARBA" id="ARBA00004141"/>
    </source>
</evidence>
<dbReference type="AlphaFoldDB" id="A0A562PZ18"/>
<evidence type="ECO:0000256" key="4">
    <source>
        <dbReference type="ARBA" id="ARBA00023136"/>
    </source>
</evidence>
<feature type="transmembrane region" description="Helical" evidence="5">
    <location>
        <begin position="346"/>
        <end position="371"/>
    </location>
</feature>
<feature type="transmembrane region" description="Helical" evidence="5">
    <location>
        <begin position="97"/>
        <end position="115"/>
    </location>
</feature>
<dbReference type="OrthoDB" id="9807274at2"/>
<dbReference type="RefSeq" id="WP_145873333.1">
    <property type="nucleotide sequence ID" value="NZ_CP046904.1"/>
</dbReference>
<dbReference type="Proteomes" id="UP000315112">
    <property type="component" value="Unassembled WGS sequence"/>
</dbReference>
<reference evidence="7 10" key="3">
    <citation type="submission" date="2019-12" db="EMBL/GenBank/DDBJ databases">
        <title>Draft Genome Sequences of Six Type Strains of the Genus Massilia.</title>
        <authorList>
            <person name="Miess H."/>
            <person name="Frediansyah A."/>
            <person name="Goeker M."/>
            <person name="Gross H."/>
        </authorList>
    </citation>
    <scope>NUCLEOTIDE SEQUENCE [LARGE SCALE GENOMIC DNA]</scope>
    <source>
        <strain evidence="7 10">DSM 26639</strain>
    </source>
</reference>
<evidence type="ECO:0000256" key="2">
    <source>
        <dbReference type="ARBA" id="ARBA00022692"/>
    </source>
</evidence>
<organism evidence="8 9">
    <name type="scientific">Pseudoduganella flava</name>
    <dbReference type="NCBI Taxonomy" id="871742"/>
    <lineage>
        <taxon>Bacteria</taxon>
        <taxon>Pseudomonadati</taxon>
        <taxon>Pseudomonadota</taxon>
        <taxon>Betaproteobacteria</taxon>
        <taxon>Burkholderiales</taxon>
        <taxon>Oxalobacteraceae</taxon>
        <taxon>Telluria group</taxon>
        <taxon>Pseudoduganella</taxon>
    </lineage>
</organism>
<sequence length="450" mass="45518">MLLFTLAIGFVMAMIDVTAVNTALSHIAADLQVPLDGLVWVVDGYTLTFAALLLAGGGLADRLGPKQTYQGGLAVFVLGSALCALAPSGAALVWARLLQGCGAALFMPSSLALLTHAEDDERRRAKMFGVWAAIVSAAATIGPLAGGVLVETFGWRSIFWMNVPLGVLGIALAQARAPAPAPHDRPLGIVTHFYGVAALGALAFALIEGPVLGWTSLPVAAALAGAVLAAVLLVQRERASAQPVLPRALYALPPFRAGVLTGLAINFGSFGHLFVVSLLLQQAHGIGALGTGLAILPMTAAAGVSNVLSGRVIAARGARLPLLVGMGGGALAAFLLMQAGGATPPWLVVAGGTLMFLAIGFAIPAMTSTVMQAGGKAHASAAGAALNANRQVGALLGVAAAGTVLHAVEAWELRLTIAYAAFAIGYAIAWLAVFHNVQPARAAAPALVTE</sequence>
<feature type="transmembrane region" description="Helical" evidence="5">
    <location>
        <begin position="213"/>
        <end position="234"/>
    </location>
</feature>
<feature type="transmembrane region" description="Helical" evidence="5">
    <location>
        <begin position="286"/>
        <end position="308"/>
    </location>
</feature>
<dbReference type="Pfam" id="PF07690">
    <property type="entry name" value="MFS_1"/>
    <property type="match status" value="1"/>
</dbReference>
<evidence type="ECO:0000313" key="9">
    <source>
        <dbReference type="Proteomes" id="UP000315112"/>
    </source>
</evidence>
<dbReference type="PROSITE" id="PS50850">
    <property type="entry name" value="MFS"/>
    <property type="match status" value="1"/>
</dbReference>
<dbReference type="PANTHER" id="PTHR42718">
    <property type="entry name" value="MAJOR FACILITATOR SUPERFAMILY MULTIDRUG TRANSPORTER MFSC"/>
    <property type="match status" value="1"/>
</dbReference>
<comment type="subcellular location">
    <subcellularLocation>
        <location evidence="1">Membrane</location>
        <topology evidence="1">Multi-pass membrane protein</topology>
    </subcellularLocation>
</comment>
<evidence type="ECO:0000259" key="6">
    <source>
        <dbReference type="PROSITE" id="PS50850"/>
    </source>
</evidence>
<dbReference type="PANTHER" id="PTHR42718:SF40">
    <property type="entry name" value="METHYLENOMYCIN A RESISTANCE PROTEIN"/>
    <property type="match status" value="1"/>
</dbReference>
<feature type="domain" description="Major facilitator superfamily (MFS) profile" evidence="6">
    <location>
        <begin position="2"/>
        <end position="441"/>
    </location>
</feature>
<feature type="transmembrane region" description="Helical" evidence="5">
    <location>
        <begin position="158"/>
        <end position="175"/>
    </location>
</feature>
<dbReference type="GO" id="GO:0016020">
    <property type="term" value="C:membrane"/>
    <property type="evidence" value="ECO:0007669"/>
    <property type="project" value="UniProtKB-SubCell"/>
</dbReference>
<dbReference type="Proteomes" id="UP000437862">
    <property type="component" value="Chromosome"/>
</dbReference>
<name>A0A562PZ18_9BURK</name>
<reference evidence="8" key="2">
    <citation type="submission" date="2019-07" db="EMBL/GenBank/DDBJ databases">
        <authorList>
            <person name="Whitman W."/>
            <person name="Huntemann M."/>
            <person name="Clum A."/>
            <person name="Pillay M."/>
            <person name="Palaniappan K."/>
            <person name="Varghese N."/>
            <person name="Mikhailova N."/>
            <person name="Stamatis D."/>
            <person name="Reddy T."/>
            <person name="Daum C."/>
            <person name="Shapiro N."/>
            <person name="Ivanova N."/>
            <person name="Kyrpides N."/>
            <person name="Woyke T."/>
        </authorList>
    </citation>
    <scope>NUCLEOTIDE SEQUENCE</scope>
    <source>
        <strain evidence="8">CGMCC 1.10685</strain>
    </source>
</reference>
<evidence type="ECO:0000256" key="3">
    <source>
        <dbReference type="ARBA" id="ARBA00022989"/>
    </source>
</evidence>